<dbReference type="EMBL" id="BMCJ01000001">
    <property type="protein sequence ID" value="GGC78185.1"/>
    <property type="molecule type" value="Genomic_DNA"/>
</dbReference>
<dbReference type="RefSeq" id="WP_062445190.1">
    <property type="nucleotide sequence ID" value="NZ_BMCJ01000001.1"/>
</dbReference>
<protein>
    <recommendedName>
        <fullName evidence="1">DUF2268 domain-containing protein</fullName>
    </recommendedName>
</protein>
<evidence type="ECO:0000313" key="3">
    <source>
        <dbReference type="Proteomes" id="UP000619534"/>
    </source>
</evidence>
<gene>
    <name evidence="2" type="primary">yjaZ</name>
    <name evidence="2" type="ORF">GCM10007216_05870</name>
</gene>
<dbReference type="Pfam" id="PF10026">
    <property type="entry name" value="DUF2268"/>
    <property type="match status" value="1"/>
</dbReference>
<accession>A0ABQ1NIM6</accession>
<evidence type="ECO:0000259" key="1">
    <source>
        <dbReference type="Pfam" id="PF10026"/>
    </source>
</evidence>
<name>A0ABQ1NIM6_9BACI</name>
<feature type="domain" description="DUF2268" evidence="1">
    <location>
        <begin position="80"/>
        <end position="272"/>
    </location>
</feature>
<sequence>MTVIDTRPWLDEFVQACEKKDSFLSKNLLIEQRKKICEPIKEREISSEKLHSILLRHGLFEPREWKQVAKAGRQMGRKGLWEVAAREYRRLKRKWQGPDTAIYIFPVAQFHLPSRTRQIVKSGLSFRRCLFLFLAPDVPDIEIKALLAHEYNHICRLAETKYKADEMPLKEALVMEGLAEYAVKEMYGEKQVSHWTKRYRERDILRIWNRHFLPELELKGQENHQPYLYGKSGPLPEWIGYQIGYEIVEGFQKQSSYHSMSDLLRLSADKLIAGSFFRM</sequence>
<dbReference type="InterPro" id="IPR018728">
    <property type="entry name" value="DUF2268"/>
</dbReference>
<proteinExistence type="predicted"/>
<evidence type="ECO:0000313" key="2">
    <source>
        <dbReference type="EMBL" id="GGC78185.1"/>
    </source>
</evidence>
<keyword evidence="3" id="KW-1185">Reference proteome</keyword>
<organism evidence="2 3">
    <name type="scientific">Thalassobacillus devorans</name>
    <dbReference type="NCBI Taxonomy" id="279813"/>
    <lineage>
        <taxon>Bacteria</taxon>
        <taxon>Bacillati</taxon>
        <taxon>Bacillota</taxon>
        <taxon>Bacilli</taxon>
        <taxon>Bacillales</taxon>
        <taxon>Bacillaceae</taxon>
        <taxon>Thalassobacillus</taxon>
    </lineage>
</organism>
<dbReference type="Proteomes" id="UP000619534">
    <property type="component" value="Unassembled WGS sequence"/>
</dbReference>
<comment type="caution">
    <text evidence="2">The sequence shown here is derived from an EMBL/GenBank/DDBJ whole genome shotgun (WGS) entry which is preliminary data.</text>
</comment>
<reference evidence="3" key="1">
    <citation type="journal article" date="2019" name="Int. J. Syst. Evol. Microbiol.">
        <title>The Global Catalogue of Microorganisms (GCM) 10K type strain sequencing project: providing services to taxonomists for standard genome sequencing and annotation.</title>
        <authorList>
            <consortium name="The Broad Institute Genomics Platform"/>
            <consortium name="The Broad Institute Genome Sequencing Center for Infectious Disease"/>
            <person name="Wu L."/>
            <person name="Ma J."/>
        </authorList>
    </citation>
    <scope>NUCLEOTIDE SEQUENCE [LARGE SCALE GENOMIC DNA]</scope>
    <source>
        <strain evidence="3">CCM 7282</strain>
    </source>
</reference>